<feature type="non-terminal residue" evidence="1">
    <location>
        <position position="1"/>
    </location>
</feature>
<reference evidence="1 2" key="1">
    <citation type="journal article" date="2015" name="Fungal Genet. Biol.">
        <title>Evolution of novel wood decay mechanisms in Agaricales revealed by the genome sequences of Fistulina hepatica and Cylindrobasidium torrendii.</title>
        <authorList>
            <person name="Floudas D."/>
            <person name="Held B.W."/>
            <person name="Riley R."/>
            <person name="Nagy L.G."/>
            <person name="Koehler G."/>
            <person name="Ransdell A.S."/>
            <person name="Younus H."/>
            <person name="Chow J."/>
            <person name="Chiniquy J."/>
            <person name="Lipzen A."/>
            <person name="Tritt A."/>
            <person name="Sun H."/>
            <person name="Haridas S."/>
            <person name="LaButti K."/>
            <person name="Ohm R.A."/>
            <person name="Kues U."/>
            <person name="Blanchette R.A."/>
            <person name="Grigoriev I.V."/>
            <person name="Minto R.E."/>
            <person name="Hibbett D.S."/>
        </authorList>
    </citation>
    <scope>NUCLEOTIDE SEQUENCE [LARGE SCALE GENOMIC DNA]</scope>
    <source>
        <strain evidence="1 2">FP15055 ss-10</strain>
    </source>
</reference>
<sequence length="522" mass="60308">MAHLASTLKIRETLFKTNQAPSEEDSKAIDAQLAQLREERSRLAVRLAEIDAAIPQLKAIQHPIRYIPDDVLGRIFEYATPWCLEDGAEKDSFPPGWFLDETSAPWNLSYVCRNWRAVCLSLPLLWSASCVPWVESYSGWVERLDTVYRRSGPLPLRLYFHHIPQGRLPIVLSLESAHRWRCVRLNIHWDRDSNDDITVLHDYLFPHLTHLALCQEGQKREFPKIVAPCLQNLELVDACIPYRCLNLPWSQITRYKSTESDHVFIGLMKNLKEIIIEEDSGLRLWRNLDIQNVVSMNGVRRLEYIHTNDEPETRRGSFYTRFFTHYRFASLHTLIIFDESPEDEEFFAFSLPSVVELSLSFQRPHMIRGILLATPSVESLHLQSRSGQVRLMQCLGFERRAPVANLRQLRHILLTLIEGPHLDIPALSRAITTVKLNDTLPLETVSFYSGTLGKEPPRCTSGSYWVKMIQQGSGILDKKTPWSTSGSYWVQEIQQGIANEVEKWTEEGIQVHCHYNVEHRFA</sequence>
<evidence type="ECO:0000313" key="1">
    <source>
        <dbReference type="EMBL" id="KIY64342.1"/>
    </source>
</evidence>
<dbReference type="Proteomes" id="UP000054007">
    <property type="component" value="Unassembled WGS sequence"/>
</dbReference>
<name>A0A0D7B1J5_9AGAR</name>
<keyword evidence="2" id="KW-1185">Reference proteome</keyword>
<organism evidence="1 2">
    <name type="scientific">Cylindrobasidium torrendii FP15055 ss-10</name>
    <dbReference type="NCBI Taxonomy" id="1314674"/>
    <lineage>
        <taxon>Eukaryota</taxon>
        <taxon>Fungi</taxon>
        <taxon>Dikarya</taxon>
        <taxon>Basidiomycota</taxon>
        <taxon>Agaricomycotina</taxon>
        <taxon>Agaricomycetes</taxon>
        <taxon>Agaricomycetidae</taxon>
        <taxon>Agaricales</taxon>
        <taxon>Marasmiineae</taxon>
        <taxon>Physalacriaceae</taxon>
        <taxon>Cylindrobasidium</taxon>
    </lineage>
</organism>
<dbReference type="OrthoDB" id="3139566at2759"/>
<dbReference type="AlphaFoldDB" id="A0A0D7B1J5"/>
<accession>A0A0D7B1J5</accession>
<proteinExistence type="predicted"/>
<evidence type="ECO:0000313" key="2">
    <source>
        <dbReference type="Proteomes" id="UP000054007"/>
    </source>
</evidence>
<dbReference type="EMBL" id="KN880641">
    <property type="protein sequence ID" value="KIY64342.1"/>
    <property type="molecule type" value="Genomic_DNA"/>
</dbReference>
<protein>
    <submittedName>
        <fullName evidence="1">Uncharacterized protein</fullName>
    </submittedName>
</protein>
<dbReference type="STRING" id="1314674.A0A0D7B1J5"/>
<gene>
    <name evidence="1" type="ORF">CYLTODRAFT_425316</name>
</gene>